<evidence type="ECO:0000313" key="9">
    <source>
        <dbReference type="Proteomes" id="UP000323300"/>
    </source>
</evidence>
<dbReference type="GO" id="GO:0006276">
    <property type="term" value="P:plasmid maintenance"/>
    <property type="evidence" value="ECO:0007669"/>
    <property type="project" value="InterPro"/>
</dbReference>
<dbReference type="SUPFAM" id="SSF50118">
    <property type="entry name" value="Cell growth inhibitor/plasmid maintenance toxic component"/>
    <property type="match status" value="1"/>
</dbReference>
<dbReference type="InterPro" id="IPR002712">
    <property type="entry name" value="CcdB"/>
</dbReference>
<dbReference type="GO" id="GO:0008657">
    <property type="term" value="F:DNA topoisomerase type II (double strand cut, ATP-hydrolyzing) inhibitor activity"/>
    <property type="evidence" value="ECO:0007669"/>
    <property type="project" value="InterPro"/>
</dbReference>
<evidence type="ECO:0000256" key="7">
    <source>
        <dbReference type="ARBA" id="ARBA00033135"/>
    </source>
</evidence>
<protein>
    <recommendedName>
        <fullName evidence="2">Toxin CcdB</fullName>
    </recommendedName>
    <alternativeName>
        <fullName evidence="7">Cytotoxic protein CcdB</fullName>
    </alternativeName>
    <alternativeName>
        <fullName evidence="6">Protein LetD</fullName>
    </alternativeName>
</protein>
<comment type="similarity">
    <text evidence="1">Belongs to the CcdB toxin family.</text>
</comment>
<evidence type="ECO:0000256" key="6">
    <source>
        <dbReference type="ARBA" id="ARBA00029628"/>
    </source>
</evidence>
<dbReference type="OrthoDB" id="9813510at2"/>
<sequence>MARYDLYRTPDGDGYFLDVQADLVNSFNTRVVIPLMRPQHAPFPARRLNPIFEIGGRKLVMVTQFISAATTSELGDVADNLSAHHDEIVSALDMLFQGF</sequence>
<organism evidence="8 9">
    <name type="scientific">Neomesorhizobium albiziae</name>
    <dbReference type="NCBI Taxonomy" id="335020"/>
    <lineage>
        <taxon>Bacteria</taxon>
        <taxon>Pseudomonadati</taxon>
        <taxon>Pseudomonadota</taxon>
        <taxon>Alphaproteobacteria</taxon>
        <taxon>Hyphomicrobiales</taxon>
        <taxon>Phyllobacteriaceae</taxon>
        <taxon>Neomesorhizobium</taxon>
    </lineage>
</organism>
<dbReference type="EMBL" id="FOSL01000003">
    <property type="protein sequence ID" value="SFK19188.1"/>
    <property type="molecule type" value="Genomic_DNA"/>
</dbReference>
<evidence type="ECO:0000256" key="1">
    <source>
        <dbReference type="ARBA" id="ARBA00005230"/>
    </source>
</evidence>
<keyword evidence="5" id="KW-0804">Transcription</keyword>
<evidence type="ECO:0000256" key="3">
    <source>
        <dbReference type="ARBA" id="ARBA00022491"/>
    </source>
</evidence>
<dbReference type="RefSeq" id="WP_149759544.1">
    <property type="nucleotide sequence ID" value="NZ_BSPE01000008.1"/>
</dbReference>
<name>A0A1I3XI72_9HYPH</name>
<dbReference type="Gene3D" id="2.30.30.110">
    <property type="match status" value="1"/>
</dbReference>
<gene>
    <name evidence="8" type="ORF">SAMN04488498_103257</name>
</gene>
<dbReference type="AlphaFoldDB" id="A0A1I3XI72"/>
<dbReference type="Proteomes" id="UP000323300">
    <property type="component" value="Unassembled WGS sequence"/>
</dbReference>
<keyword evidence="9" id="KW-1185">Reference proteome</keyword>
<reference evidence="8 9" key="1">
    <citation type="submission" date="2016-10" db="EMBL/GenBank/DDBJ databases">
        <authorList>
            <person name="Varghese N."/>
            <person name="Submissions S."/>
        </authorList>
    </citation>
    <scope>NUCLEOTIDE SEQUENCE [LARGE SCALE GENOMIC DNA]</scope>
    <source>
        <strain evidence="8 9">DSM 21822</strain>
    </source>
</reference>
<evidence type="ECO:0000256" key="4">
    <source>
        <dbReference type="ARBA" id="ARBA00023015"/>
    </source>
</evidence>
<evidence type="ECO:0000256" key="5">
    <source>
        <dbReference type="ARBA" id="ARBA00023163"/>
    </source>
</evidence>
<proteinExistence type="inferred from homology"/>
<accession>A0A1I3XI72</accession>
<dbReference type="Pfam" id="PF01845">
    <property type="entry name" value="CcdB"/>
    <property type="match status" value="1"/>
</dbReference>
<evidence type="ECO:0000256" key="2">
    <source>
        <dbReference type="ARBA" id="ARBA00015075"/>
    </source>
</evidence>
<dbReference type="InterPro" id="IPR011067">
    <property type="entry name" value="Plasmid_toxin/cell-grow_inhib"/>
</dbReference>
<keyword evidence="4" id="KW-0805">Transcription regulation</keyword>
<keyword evidence="3" id="KW-0678">Repressor</keyword>
<evidence type="ECO:0000313" key="8">
    <source>
        <dbReference type="EMBL" id="SFK19188.1"/>
    </source>
</evidence>